<evidence type="ECO:0000256" key="4">
    <source>
        <dbReference type="ARBA" id="ARBA00022525"/>
    </source>
</evidence>
<feature type="signal peptide" evidence="9">
    <location>
        <begin position="1"/>
        <end position="27"/>
    </location>
</feature>
<dbReference type="InterPro" id="IPR012334">
    <property type="entry name" value="Pectin_lyas_fold"/>
</dbReference>
<dbReference type="InterPro" id="IPR011050">
    <property type="entry name" value="Pectin_lyase_fold/virulence"/>
</dbReference>
<dbReference type="InterPro" id="IPR006626">
    <property type="entry name" value="PbH1"/>
</dbReference>
<protein>
    <recommendedName>
        <fullName evidence="12">Polygalacturonase</fullName>
    </recommendedName>
</protein>
<comment type="subcellular location">
    <subcellularLocation>
        <location evidence="1">Secreted</location>
        <location evidence="1">Cell wall</location>
    </subcellularLocation>
</comment>
<evidence type="ECO:0000256" key="3">
    <source>
        <dbReference type="ARBA" id="ARBA00022512"/>
    </source>
</evidence>
<dbReference type="FunFam" id="2.160.20.10:FF:000004">
    <property type="entry name" value="Pectin lyase-like superfamily protein"/>
    <property type="match status" value="1"/>
</dbReference>
<keyword evidence="3" id="KW-0134">Cell wall</keyword>
<evidence type="ECO:0000256" key="1">
    <source>
        <dbReference type="ARBA" id="ARBA00004191"/>
    </source>
</evidence>
<feature type="chain" id="PRO_5040446934" description="Polygalacturonase" evidence="9">
    <location>
        <begin position="28"/>
        <end position="391"/>
    </location>
</feature>
<evidence type="ECO:0000256" key="6">
    <source>
        <dbReference type="ARBA" id="ARBA00023295"/>
    </source>
</evidence>
<comment type="caution">
    <text evidence="10">The sequence shown here is derived from an EMBL/GenBank/DDBJ whole genome shotgun (WGS) entry which is preliminary data.</text>
</comment>
<evidence type="ECO:0000256" key="7">
    <source>
        <dbReference type="ARBA" id="ARBA00023316"/>
    </source>
</evidence>
<evidence type="ECO:0000313" key="10">
    <source>
        <dbReference type="EMBL" id="KAJ8439385.1"/>
    </source>
</evidence>
<dbReference type="Pfam" id="PF00295">
    <property type="entry name" value="Glyco_hydro_28"/>
    <property type="match status" value="1"/>
</dbReference>
<reference evidence="10" key="1">
    <citation type="submission" date="2022-04" db="EMBL/GenBank/DDBJ databases">
        <title>Carnegiea gigantea Genome sequencing and assembly v2.</title>
        <authorList>
            <person name="Copetti D."/>
            <person name="Sanderson M.J."/>
            <person name="Burquez A."/>
            <person name="Wojciechowski M.F."/>
        </authorList>
    </citation>
    <scope>NUCLEOTIDE SEQUENCE</scope>
    <source>
        <strain evidence="10">SGP5-SGP5p</strain>
        <tissue evidence="10">Aerial part</tissue>
    </source>
</reference>
<gene>
    <name evidence="10" type="ORF">Cgig2_021799</name>
</gene>
<dbReference type="Gene3D" id="2.160.20.10">
    <property type="entry name" value="Single-stranded right-handed beta-helix, Pectin lyase-like"/>
    <property type="match status" value="1"/>
</dbReference>
<accession>A0A9Q1K9J6</accession>
<dbReference type="SUPFAM" id="SSF51126">
    <property type="entry name" value="Pectin lyase-like"/>
    <property type="match status" value="1"/>
</dbReference>
<keyword evidence="6 8" id="KW-0326">Glycosidase</keyword>
<keyword evidence="7" id="KW-0961">Cell wall biogenesis/degradation</keyword>
<evidence type="ECO:0000256" key="9">
    <source>
        <dbReference type="SAM" id="SignalP"/>
    </source>
</evidence>
<organism evidence="10 11">
    <name type="scientific">Carnegiea gigantea</name>
    <dbReference type="NCBI Taxonomy" id="171969"/>
    <lineage>
        <taxon>Eukaryota</taxon>
        <taxon>Viridiplantae</taxon>
        <taxon>Streptophyta</taxon>
        <taxon>Embryophyta</taxon>
        <taxon>Tracheophyta</taxon>
        <taxon>Spermatophyta</taxon>
        <taxon>Magnoliopsida</taxon>
        <taxon>eudicotyledons</taxon>
        <taxon>Gunneridae</taxon>
        <taxon>Pentapetalae</taxon>
        <taxon>Caryophyllales</taxon>
        <taxon>Cactineae</taxon>
        <taxon>Cactaceae</taxon>
        <taxon>Cactoideae</taxon>
        <taxon>Echinocereeae</taxon>
        <taxon>Carnegiea</taxon>
    </lineage>
</organism>
<evidence type="ECO:0000256" key="8">
    <source>
        <dbReference type="RuleBase" id="RU361169"/>
    </source>
</evidence>
<evidence type="ECO:0000313" key="11">
    <source>
        <dbReference type="Proteomes" id="UP001153076"/>
    </source>
</evidence>
<keyword evidence="11" id="KW-1185">Reference proteome</keyword>
<proteinExistence type="inferred from homology"/>
<dbReference type="InterPro" id="IPR000743">
    <property type="entry name" value="Glyco_hydro_28"/>
</dbReference>
<dbReference type="Proteomes" id="UP001153076">
    <property type="component" value="Unassembled WGS sequence"/>
</dbReference>
<dbReference type="OrthoDB" id="187139at2759"/>
<keyword evidence="5 8" id="KW-0378">Hydrolase</keyword>
<evidence type="ECO:0000256" key="5">
    <source>
        <dbReference type="ARBA" id="ARBA00022801"/>
    </source>
</evidence>
<dbReference type="SMART" id="SM00710">
    <property type="entry name" value="PbH1"/>
    <property type="match status" value="6"/>
</dbReference>
<comment type="similarity">
    <text evidence="2 8">Belongs to the glycosyl hydrolase 28 family.</text>
</comment>
<evidence type="ECO:0000256" key="2">
    <source>
        <dbReference type="ARBA" id="ARBA00008834"/>
    </source>
</evidence>
<keyword evidence="4" id="KW-0964">Secreted</keyword>
<dbReference type="GO" id="GO:0004650">
    <property type="term" value="F:polygalacturonase activity"/>
    <property type="evidence" value="ECO:0007669"/>
    <property type="project" value="InterPro"/>
</dbReference>
<dbReference type="GO" id="GO:0071555">
    <property type="term" value="P:cell wall organization"/>
    <property type="evidence" value="ECO:0007669"/>
    <property type="project" value="UniProtKB-KW"/>
</dbReference>
<sequence length="391" mass="41956">MSRTLDLSHNICLIPSLLFFFFGLSNAAYSVVDFGARPDGLSDSTQAFKKAWAKACGSTRAMTLYVPKGKYVVRPINFNGPCKSRVNVLIKGTILAPPDYRVLGQSRTWLLFYGVNGLTVKGGTIDARGAGYWSCKRHHGNCNIGAQSISFIGCNDIVVDGLTSYNSQRMHVGIVGGRNAALKYLTLRAPGGSPNTDGIHLQDTSGVTIVGSVIKTGDDCISIGPGTRDVWIQQIACGPGHGISIGSLGNSIHEAGVQNITVTGVVFWKTQNGVRIKSWARPSNGFVRGVIFRNLVMNNVYNPIIIDQNYCLNNQCPHQNSGVKISGVKYRNIKGTSKSKVAVSFDCSPSSPCTGIKLQDIKLTYNHSPAVSSCSHIHGSTKGAVIPRSCF</sequence>
<dbReference type="GO" id="GO:0005975">
    <property type="term" value="P:carbohydrate metabolic process"/>
    <property type="evidence" value="ECO:0007669"/>
    <property type="project" value="InterPro"/>
</dbReference>
<dbReference type="AlphaFoldDB" id="A0A9Q1K9J6"/>
<dbReference type="EMBL" id="JAKOGI010000221">
    <property type="protein sequence ID" value="KAJ8439385.1"/>
    <property type="molecule type" value="Genomic_DNA"/>
</dbReference>
<evidence type="ECO:0008006" key="12">
    <source>
        <dbReference type="Google" id="ProtNLM"/>
    </source>
</evidence>
<dbReference type="PANTHER" id="PTHR31375">
    <property type="match status" value="1"/>
</dbReference>
<keyword evidence="9" id="KW-0732">Signal</keyword>
<name>A0A9Q1K9J6_9CARY</name>